<evidence type="ECO:0000259" key="4">
    <source>
        <dbReference type="PROSITE" id="PS51118"/>
    </source>
</evidence>
<dbReference type="PANTHER" id="PTHR33204">
    <property type="entry name" value="TRANSCRIPTIONAL REGULATOR, MARR FAMILY"/>
    <property type="match status" value="1"/>
</dbReference>
<evidence type="ECO:0000313" key="5">
    <source>
        <dbReference type="EMBL" id="QJD96652.1"/>
    </source>
</evidence>
<evidence type="ECO:0000256" key="1">
    <source>
        <dbReference type="ARBA" id="ARBA00023015"/>
    </source>
</evidence>
<gene>
    <name evidence="5" type="ORF">HH214_12565</name>
</gene>
<dbReference type="Pfam" id="PF01638">
    <property type="entry name" value="HxlR"/>
    <property type="match status" value="1"/>
</dbReference>
<accession>A0A7L5DZW5</accession>
<dbReference type="Gene3D" id="1.10.10.10">
    <property type="entry name" value="Winged helix-like DNA-binding domain superfamily/Winged helix DNA-binding domain"/>
    <property type="match status" value="1"/>
</dbReference>
<dbReference type="InterPro" id="IPR011991">
    <property type="entry name" value="ArsR-like_HTH"/>
</dbReference>
<evidence type="ECO:0000256" key="2">
    <source>
        <dbReference type="ARBA" id="ARBA00023125"/>
    </source>
</evidence>
<dbReference type="InterPro" id="IPR036388">
    <property type="entry name" value="WH-like_DNA-bd_sf"/>
</dbReference>
<reference evidence="5 6" key="1">
    <citation type="submission" date="2020-04" db="EMBL/GenBank/DDBJ databases">
        <title>Genome sequencing of novel species.</title>
        <authorList>
            <person name="Heo J."/>
            <person name="Kim S.-J."/>
            <person name="Kim J.-S."/>
            <person name="Hong S.-B."/>
            <person name="Kwon S.-W."/>
        </authorList>
    </citation>
    <scope>NUCLEOTIDE SEQUENCE [LARGE SCALE GENOMIC DNA]</scope>
    <source>
        <strain evidence="5 6">F39-2</strain>
    </source>
</reference>
<keyword evidence="3" id="KW-0804">Transcription</keyword>
<name>A0A7L5DZW5_9SPHI</name>
<dbReference type="CDD" id="cd00090">
    <property type="entry name" value="HTH_ARSR"/>
    <property type="match status" value="1"/>
</dbReference>
<dbReference type="RefSeq" id="WP_169608161.1">
    <property type="nucleotide sequence ID" value="NZ_CP051682.1"/>
</dbReference>
<dbReference type="PROSITE" id="PS51118">
    <property type="entry name" value="HTH_HXLR"/>
    <property type="match status" value="1"/>
</dbReference>
<dbReference type="InterPro" id="IPR036390">
    <property type="entry name" value="WH_DNA-bd_sf"/>
</dbReference>
<dbReference type="SUPFAM" id="SSF46785">
    <property type="entry name" value="Winged helix' DNA-binding domain"/>
    <property type="match status" value="1"/>
</dbReference>
<dbReference type="GO" id="GO:0006355">
    <property type="term" value="P:regulation of DNA-templated transcription"/>
    <property type="evidence" value="ECO:0007669"/>
    <property type="project" value="UniProtKB-ARBA"/>
</dbReference>
<evidence type="ECO:0000313" key="6">
    <source>
        <dbReference type="Proteomes" id="UP000503278"/>
    </source>
</evidence>
<dbReference type="KEGG" id="mrob:HH214_12565"/>
<evidence type="ECO:0000256" key="3">
    <source>
        <dbReference type="ARBA" id="ARBA00023163"/>
    </source>
</evidence>
<dbReference type="GO" id="GO:0003677">
    <property type="term" value="F:DNA binding"/>
    <property type="evidence" value="ECO:0007669"/>
    <property type="project" value="UniProtKB-KW"/>
</dbReference>
<dbReference type="PANTHER" id="PTHR33204:SF29">
    <property type="entry name" value="TRANSCRIPTIONAL REGULATOR"/>
    <property type="match status" value="1"/>
</dbReference>
<organism evidence="5 6">
    <name type="scientific">Mucilaginibacter robiniae</name>
    <dbReference type="NCBI Taxonomy" id="2728022"/>
    <lineage>
        <taxon>Bacteria</taxon>
        <taxon>Pseudomonadati</taxon>
        <taxon>Bacteroidota</taxon>
        <taxon>Sphingobacteriia</taxon>
        <taxon>Sphingobacteriales</taxon>
        <taxon>Sphingobacteriaceae</taxon>
        <taxon>Mucilaginibacter</taxon>
    </lineage>
</organism>
<protein>
    <submittedName>
        <fullName evidence="5">Helix-turn-helix transcriptional regulator</fullName>
    </submittedName>
</protein>
<dbReference type="InterPro" id="IPR002577">
    <property type="entry name" value="HTH_HxlR"/>
</dbReference>
<keyword evidence="2" id="KW-0238">DNA-binding</keyword>
<feature type="domain" description="HTH hxlR-type" evidence="4">
    <location>
        <begin position="13"/>
        <end position="112"/>
    </location>
</feature>
<dbReference type="Proteomes" id="UP000503278">
    <property type="component" value="Chromosome"/>
</dbReference>
<proteinExistence type="predicted"/>
<sequence length="123" mass="14079">MNYLKWNDKIYPCGVSLAMDLLGGKWKAVILYFLKDGEKRYNELRKEITTITEMTLSLQLRQMEQDGLISRMVHGDKPPVKVVYQLTDLGKTTIPVLLAVNNWGKQLVKEKGEILGDLQITEP</sequence>
<keyword evidence="1" id="KW-0805">Transcription regulation</keyword>
<dbReference type="AlphaFoldDB" id="A0A7L5DZW5"/>
<keyword evidence="6" id="KW-1185">Reference proteome</keyword>
<dbReference type="EMBL" id="CP051682">
    <property type="protein sequence ID" value="QJD96652.1"/>
    <property type="molecule type" value="Genomic_DNA"/>
</dbReference>